<evidence type="ECO:0000256" key="3">
    <source>
        <dbReference type="ARBA" id="ARBA00022989"/>
    </source>
</evidence>
<feature type="transmembrane region" description="Helical" evidence="5">
    <location>
        <begin position="83"/>
        <end position="102"/>
    </location>
</feature>
<dbReference type="Proteomes" id="UP000193010">
    <property type="component" value="Unassembled WGS sequence"/>
</dbReference>
<dbReference type="AlphaFoldDB" id="A0A1X1U6C9"/>
<dbReference type="Pfam" id="PF13564">
    <property type="entry name" value="DoxX_2"/>
    <property type="match status" value="1"/>
</dbReference>
<dbReference type="InterPro" id="IPR032808">
    <property type="entry name" value="DoxX"/>
</dbReference>
<evidence type="ECO:0000256" key="5">
    <source>
        <dbReference type="SAM" id="Phobius"/>
    </source>
</evidence>
<sequence>MNGTAVTNVEVNVALWVVSAGMGVAFAAFGAMKLVIPKKHLALRGSSWVDDFSPRTVIFVGLTEVAGGLAMVVPAMLEISSRLTVTLGTVGLIVVMLGAAVVHARRREPGIILLNLALLAFAAIAMWER</sequence>
<dbReference type="RefSeq" id="WP_085222508.1">
    <property type="nucleotide sequence ID" value="NZ_AP022576.1"/>
</dbReference>
<keyword evidence="4 5" id="KW-0472">Membrane</keyword>
<dbReference type="EMBL" id="LQOV01000015">
    <property type="protein sequence ID" value="ORV52381.1"/>
    <property type="molecule type" value="Genomic_DNA"/>
</dbReference>
<evidence type="ECO:0000256" key="2">
    <source>
        <dbReference type="ARBA" id="ARBA00022692"/>
    </source>
</evidence>
<comment type="subcellular location">
    <subcellularLocation>
        <location evidence="1">Membrane</location>
        <topology evidence="1">Multi-pass membrane protein</topology>
    </subcellularLocation>
</comment>
<name>A0A1X1U6C9_MYCFL</name>
<organism evidence="6 7">
    <name type="scientific">Mycobacterium florentinum</name>
    <dbReference type="NCBI Taxonomy" id="292462"/>
    <lineage>
        <taxon>Bacteria</taxon>
        <taxon>Bacillati</taxon>
        <taxon>Actinomycetota</taxon>
        <taxon>Actinomycetes</taxon>
        <taxon>Mycobacteriales</taxon>
        <taxon>Mycobacteriaceae</taxon>
        <taxon>Mycobacterium</taxon>
        <taxon>Mycobacterium simiae complex</taxon>
    </lineage>
</organism>
<reference evidence="6 7" key="1">
    <citation type="submission" date="2016-01" db="EMBL/GenBank/DDBJ databases">
        <title>The new phylogeny of the genus Mycobacterium.</title>
        <authorList>
            <person name="Tarcisio F."/>
            <person name="Conor M."/>
            <person name="Antonella G."/>
            <person name="Elisabetta G."/>
            <person name="Giulia F.S."/>
            <person name="Sara T."/>
            <person name="Anna F."/>
            <person name="Clotilde B."/>
            <person name="Roberto B."/>
            <person name="Veronica D.S."/>
            <person name="Fabio R."/>
            <person name="Monica P."/>
            <person name="Olivier J."/>
            <person name="Enrico T."/>
            <person name="Nicola S."/>
        </authorList>
    </citation>
    <scope>NUCLEOTIDE SEQUENCE [LARGE SCALE GENOMIC DNA]</scope>
    <source>
        <strain evidence="6 7">DSM 44852</strain>
    </source>
</reference>
<dbReference type="STRING" id="292462.AWC05_23030"/>
<proteinExistence type="predicted"/>
<protein>
    <recommendedName>
        <fullName evidence="8">DoxX family protein</fullName>
    </recommendedName>
</protein>
<evidence type="ECO:0000256" key="4">
    <source>
        <dbReference type="ARBA" id="ARBA00023136"/>
    </source>
</evidence>
<keyword evidence="2 5" id="KW-0812">Transmembrane</keyword>
<feature type="transmembrane region" description="Helical" evidence="5">
    <location>
        <begin position="109"/>
        <end position="127"/>
    </location>
</feature>
<accession>A0A1X1U6C9</accession>
<evidence type="ECO:0008006" key="8">
    <source>
        <dbReference type="Google" id="ProtNLM"/>
    </source>
</evidence>
<feature type="transmembrane region" description="Helical" evidence="5">
    <location>
        <begin position="13"/>
        <end position="36"/>
    </location>
</feature>
<keyword evidence="3 5" id="KW-1133">Transmembrane helix</keyword>
<evidence type="ECO:0000313" key="7">
    <source>
        <dbReference type="Proteomes" id="UP000193010"/>
    </source>
</evidence>
<dbReference type="GO" id="GO:0016020">
    <property type="term" value="C:membrane"/>
    <property type="evidence" value="ECO:0007669"/>
    <property type="project" value="UniProtKB-SubCell"/>
</dbReference>
<keyword evidence="7" id="KW-1185">Reference proteome</keyword>
<dbReference type="OrthoDB" id="3790625at2"/>
<evidence type="ECO:0000313" key="6">
    <source>
        <dbReference type="EMBL" id="ORV52381.1"/>
    </source>
</evidence>
<comment type="caution">
    <text evidence="6">The sequence shown here is derived from an EMBL/GenBank/DDBJ whole genome shotgun (WGS) entry which is preliminary data.</text>
</comment>
<feature type="transmembrane region" description="Helical" evidence="5">
    <location>
        <begin position="57"/>
        <end position="77"/>
    </location>
</feature>
<gene>
    <name evidence="6" type="ORF">AWC05_23030</name>
</gene>
<evidence type="ECO:0000256" key="1">
    <source>
        <dbReference type="ARBA" id="ARBA00004141"/>
    </source>
</evidence>